<keyword evidence="1" id="KW-0677">Repeat</keyword>
<evidence type="ECO:0000256" key="2">
    <source>
        <dbReference type="PROSITE-ProRule" id="PRU00087"/>
    </source>
</evidence>
<dbReference type="InterPro" id="IPR014756">
    <property type="entry name" value="Ig_E-set"/>
</dbReference>
<evidence type="ECO:0000313" key="5">
    <source>
        <dbReference type="Proteomes" id="UP000037460"/>
    </source>
</evidence>
<protein>
    <submittedName>
        <fullName evidence="4">Gelation factor</fullName>
    </submittedName>
</protein>
<dbReference type="InterPro" id="IPR001298">
    <property type="entry name" value="Filamin/ABP280_rpt"/>
</dbReference>
<feature type="repeat" description="Filamin" evidence="2">
    <location>
        <begin position="651"/>
        <end position="717"/>
    </location>
</feature>
<dbReference type="SUPFAM" id="SSF81296">
    <property type="entry name" value="E set domains"/>
    <property type="match status" value="4"/>
</dbReference>
<sequence length="1091" mass="116826">RAGFGGTSRATRRKRLDTCGLGSAALSVAAALGAMLSSDRRFDKQKNAMAIFSKAHGKGLESAIARKLAKFTIEARDAEGARMQHGGDTFTVTIHGASVVRARVQDNEDGTYSVEYKAAASGAYSISVLLYGLALPGSPWSLNVLTARPDAEQCHLHGAALTRAAARETMSFEVSFADAHGNPTHAEDLDVYVVPLAELEDDDDGLQQLKSTKAEAKARGWAREWACARIAALHGLHVDAIHDQLKAEEARLKKAAEAPPPEAAEALPAGPLLPLPTPPPHPKNKNKKGGRKSPTDVSAPLMTKVKADETKNVGAQEQQAGDSGVAQDPVRDEDDGYSHQTTDAPVYRKVAQRIVVGIKPLIVRIGSSVDSELTGLISPGSKLQVVETRQEGNCLRALVLIDQSNAEHPLSPRTPGTARGLPSSPRTRFPSVRPAMPPESWVEVGEWPEPFNKLPPPANVEESLAGGTRDNLRPLLSALIDDVMACTHGWVTAAREGQELLTRVHEGVNAGSRQQHITLWDRRKAADKLNSKQVTSGGSAKDSKDRMLAGPSFSHELAADPSGIGVIKTHNVRYSVGLAGRYRLHVGLRQQGVALPGSPFLLTVTPSHAHARSSSLPADCLPLVGHVCRAGEVSCGMIVKLCDRMGNRCTSGGASLNVVTSQKERSKVDAHLVKTFCLDQQDGSYNLQWQSQRAGTYMVSVTISNVHLVGSPMELKLLAGPPEVDKCVVSGDGITSAQAGRPALVALYCKDAFDNPAGRSSTISFGLVLVPRDSKDVLIKKETSEVLLKTADNPLGVRLNSMPFNGGWVGEQFEIRYTAQEAGEFGLHIWSTDAELIMRKFVPGSPFSVRVSGVRASAAGSYLSGTEQYEKEAPPLASPKSNGVLAWLQSGDRLILWPRLRDEFGNASYATEGALVASLETPDGHLMDLPMKQLKELGKYGLSYDTQKKGLHTLHTKLFGERIVGSPFRFFVVPGAPVASKCRLHLPDESPVVNCPCEIRLEAVDKYGNRLDSGGCSVVGRVVGTGVSAVTVTDNADGSYTLSFTGTVAGGECRLVVRLEKIELEPVTITFVKPTNDETKPEEAVDKKPGK</sequence>
<name>A0A0M0JA54_9EUKA</name>
<evidence type="ECO:0000256" key="3">
    <source>
        <dbReference type="SAM" id="MobiDB-lite"/>
    </source>
</evidence>
<reference evidence="5" key="1">
    <citation type="journal article" date="2015" name="PLoS Genet.">
        <title>Genome Sequence and Transcriptome Analyses of Chrysochromulina tobin: Metabolic Tools for Enhanced Algal Fitness in the Prominent Order Prymnesiales (Haptophyceae).</title>
        <authorList>
            <person name="Hovde B.T."/>
            <person name="Deodato C.R."/>
            <person name="Hunsperger H.M."/>
            <person name="Ryken S.A."/>
            <person name="Yost W."/>
            <person name="Jha R.K."/>
            <person name="Patterson J."/>
            <person name="Monnat R.J. Jr."/>
            <person name="Barlow S.B."/>
            <person name="Starkenburg S.R."/>
            <person name="Cattolico R.A."/>
        </authorList>
    </citation>
    <scope>NUCLEOTIDE SEQUENCE</scope>
    <source>
        <strain evidence="5">CCMP291</strain>
    </source>
</reference>
<dbReference type="Gene3D" id="2.60.40.10">
    <property type="entry name" value="Immunoglobulins"/>
    <property type="match status" value="5"/>
</dbReference>
<dbReference type="InterPro" id="IPR013783">
    <property type="entry name" value="Ig-like_fold"/>
</dbReference>
<dbReference type="InterPro" id="IPR017868">
    <property type="entry name" value="Filamin/ABP280_repeat-like"/>
</dbReference>
<proteinExistence type="predicted"/>
<feature type="repeat" description="Filamin" evidence="2">
    <location>
        <begin position="54"/>
        <end position="144"/>
    </location>
</feature>
<dbReference type="PANTHER" id="PTHR38537">
    <property type="entry name" value="JITTERBUG, ISOFORM N"/>
    <property type="match status" value="1"/>
</dbReference>
<feature type="region of interest" description="Disordered" evidence="3">
    <location>
        <begin position="528"/>
        <end position="547"/>
    </location>
</feature>
<dbReference type="GO" id="GO:0030036">
    <property type="term" value="P:actin cytoskeleton organization"/>
    <property type="evidence" value="ECO:0007669"/>
    <property type="project" value="InterPro"/>
</dbReference>
<feature type="region of interest" description="Disordered" evidence="3">
    <location>
        <begin position="407"/>
        <end position="434"/>
    </location>
</feature>
<accession>A0A0M0JA54</accession>
<dbReference type="SMART" id="SM00557">
    <property type="entry name" value="IG_FLMN"/>
    <property type="match status" value="3"/>
</dbReference>
<feature type="compositionally biased region" description="Pro residues" evidence="3">
    <location>
        <begin position="271"/>
        <end position="281"/>
    </location>
</feature>
<dbReference type="PANTHER" id="PTHR38537:SF8">
    <property type="entry name" value="FILAMIN-A"/>
    <property type="match status" value="1"/>
</dbReference>
<dbReference type="InterPro" id="IPR044801">
    <property type="entry name" value="Filamin"/>
</dbReference>
<organism evidence="4 5">
    <name type="scientific">Chrysochromulina tobinii</name>
    <dbReference type="NCBI Taxonomy" id="1460289"/>
    <lineage>
        <taxon>Eukaryota</taxon>
        <taxon>Haptista</taxon>
        <taxon>Haptophyta</taxon>
        <taxon>Prymnesiophyceae</taxon>
        <taxon>Prymnesiales</taxon>
        <taxon>Chrysochromulinaceae</taxon>
        <taxon>Chrysochromulina</taxon>
    </lineage>
</organism>
<feature type="region of interest" description="Disordered" evidence="3">
    <location>
        <begin position="251"/>
        <end position="298"/>
    </location>
</feature>
<gene>
    <name evidence="4" type="ORF">Ctob_004742</name>
</gene>
<feature type="repeat" description="Filamin" evidence="2">
    <location>
        <begin position="719"/>
        <end position="851"/>
    </location>
</feature>
<feature type="non-terminal residue" evidence="4">
    <location>
        <position position="1"/>
    </location>
</feature>
<dbReference type="Proteomes" id="UP000037460">
    <property type="component" value="Unassembled WGS sequence"/>
</dbReference>
<evidence type="ECO:0000313" key="4">
    <source>
        <dbReference type="EMBL" id="KOO23380.1"/>
    </source>
</evidence>
<keyword evidence="5" id="KW-1185">Reference proteome</keyword>
<dbReference type="PROSITE" id="PS50194">
    <property type="entry name" value="FILAMIN_REPEAT"/>
    <property type="match status" value="4"/>
</dbReference>
<dbReference type="OrthoDB" id="6105938at2759"/>
<dbReference type="AlphaFoldDB" id="A0A0M0JA54"/>
<evidence type="ECO:0000256" key="1">
    <source>
        <dbReference type="ARBA" id="ARBA00022737"/>
    </source>
</evidence>
<feature type="compositionally biased region" description="Basic residues" evidence="3">
    <location>
        <begin position="282"/>
        <end position="291"/>
    </location>
</feature>
<feature type="region of interest" description="Disordered" evidence="3">
    <location>
        <begin position="310"/>
        <end position="340"/>
    </location>
</feature>
<dbReference type="GO" id="GO:0051015">
    <property type="term" value="F:actin filament binding"/>
    <property type="evidence" value="ECO:0007669"/>
    <property type="project" value="InterPro"/>
</dbReference>
<dbReference type="EMBL" id="JWZX01003198">
    <property type="protein sequence ID" value="KOO23380.1"/>
    <property type="molecule type" value="Genomic_DNA"/>
</dbReference>
<comment type="caution">
    <text evidence="4">The sequence shown here is derived from an EMBL/GenBank/DDBJ whole genome shotgun (WGS) entry which is preliminary data.</text>
</comment>
<feature type="repeat" description="Filamin" evidence="2">
    <location>
        <begin position="906"/>
        <end position="972"/>
    </location>
</feature>
<dbReference type="Pfam" id="PF00630">
    <property type="entry name" value="Filamin"/>
    <property type="match status" value="2"/>
</dbReference>